<dbReference type="SUPFAM" id="SSF160631">
    <property type="entry name" value="SMI1/KNR4-like"/>
    <property type="match status" value="1"/>
</dbReference>
<comment type="caution">
    <text evidence="2">The sequence shown here is derived from an EMBL/GenBank/DDBJ whole genome shotgun (WGS) entry which is preliminary data.</text>
</comment>
<dbReference type="Gene3D" id="3.40.1580.10">
    <property type="entry name" value="SMI1/KNR4-like"/>
    <property type="match status" value="1"/>
</dbReference>
<evidence type="ECO:0000313" key="3">
    <source>
        <dbReference type="Proteomes" id="UP000265354"/>
    </source>
</evidence>
<accession>A0A388SSY3</accession>
<evidence type="ECO:0000313" key="2">
    <source>
        <dbReference type="EMBL" id="GBP98880.1"/>
    </source>
</evidence>
<organism evidence="2 3">
    <name type="scientific">Streptomyces spongiicola</name>
    <dbReference type="NCBI Taxonomy" id="1690221"/>
    <lineage>
        <taxon>Bacteria</taxon>
        <taxon>Bacillati</taxon>
        <taxon>Actinomycetota</taxon>
        <taxon>Actinomycetes</taxon>
        <taxon>Kitasatosporales</taxon>
        <taxon>Streptomycetaceae</taxon>
        <taxon>Streptomyces</taxon>
    </lineage>
</organism>
<dbReference type="InterPro" id="IPR037883">
    <property type="entry name" value="Knr4/Smi1-like_sf"/>
</dbReference>
<sequence>MVIDLYMDRLRQILGDPLARGDAVDEWRSTEEALGVSLPADYKEFVSSFGLCEVGGVLEFFHPQAPPGDFSRSPLVQMGSLGSVYAHRRSKRASSVPYLLMSEGGGLVPVAVFRGGTYLHIARELSGDVEWSVVIDDRHSWREYRMSFSDFFIRALEGRLDPPLFASEVIAAPTYRLQ</sequence>
<dbReference type="InterPro" id="IPR018958">
    <property type="entry name" value="Knr4/Smi1-like_dom"/>
</dbReference>
<gene>
    <name evidence="2" type="ORF">SSP531S_02730</name>
</gene>
<feature type="domain" description="Knr4/Smi1-like" evidence="1">
    <location>
        <begin position="25"/>
        <end position="153"/>
    </location>
</feature>
<name>A0A388SSY3_9ACTN</name>
<proteinExistence type="predicted"/>
<evidence type="ECO:0000259" key="1">
    <source>
        <dbReference type="Pfam" id="PF09346"/>
    </source>
</evidence>
<dbReference type="Pfam" id="PF09346">
    <property type="entry name" value="SMI1_KNR4"/>
    <property type="match status" value="1"/>
</dbReference>
<reference evidence="2 3" key="1">
    <citation type="submission" date="2018-07" db="EMBL/GenBank/DDBJ databases">
        <title>Whole Genome Shotgun Sequence of Streptomyces spongiicola strain 531S.</title>
        <authorList>
            <person name="Dohra H."/>
            <person name="Kodani S."/>
        </authorList>
    </citation>
    <scope>NUCLEOTIDE SEQUENCE [LARGE SCALE GENOMIC DNA]</scope>
    <source>
        <strain evidence="2 3">531S</strain>
    </source>
</reference>
<dbReference type="Proteomes" id="UP000265354">
    <property type="component" value="Unassembled WGS sequence"/>
</dbReference>
<dbReference type="EMBL" id="BGZL01000001">
    <property type="protein sequence ID" value="GBP98880.1"/>
    <property type="molecule type" value="Genomic_DNA"/>
</dbReference>
<protein>
    <recommendedName>
        <fullName evidence="1">Knr4/Smi1-like domain-containing protein</fullName>
    </recommendedName>
</protein>
<dbReference type="AlphaFoldDB" id="A0A388SSY3"/>